<sequence>MNITSETVAVITGGASGIGLGLAEAVVDRGGSVVVSDIRHDALPAALEHLNGRGAPGRAIGVRADVSEAADVDALASSTMEAFGRVDLVCNNAGLVSPAMPAWEQEPATWDRMIRVKVMGVIHGIRSFVPHLVAQGSGHVLNTASSAGLAPLAGRSPYTTTMHAVVGLTETLDIELRAISGALGATVLCPGLVDTPLGANSATLGAISAPSGPPVDMRSLRPDILSPRQVADAALEAVAAGRVHVAPGGDVAERAQARVDLLLRDIIGRAPADRG</sequence>
<evidence type="ECO:0000256" key="1">
    <source>
        <dbReference type="ARBA" id="ARBA00006484"/>
    </source>
</evidence>
<protein>
    <submittedName>
        <fullName evidence="4">SDR family NAD(P)-dependent oxidoreductase</fullName>
    </submittedName>
</protein>
<dbReference type="EMBL" id="VYRZ01000001">
    <property type="protein sequence ID" value="KAA9089109.1"/>
    <property type="molecule type" value="Genomic_DNA"/>
</dbReference>
<dbReference type="InterPro" id="IPR002347">
    <property type="entry name" value="SDR_fam"/>
</dbReference>
<comment type="caution">
    <text evidence="4">The sequence shown here is derived from an EMBL/GenBank/DDBJ whole genome shotgun (WGS) entry which is preliminary data.</text>
</comment>
<accession>A0A5J5IU59</accession>
<dbReference type="AlphaFoldDB" id="A0A5J5IU59"/>
<dbReference type="GO" id="GO:0016491">
    <property type="term" value="F:oxidoreductase activity"/>
    <property type="evidence" value="ECO:0007669"/>
    <property type="project" value="UniProtKB-KW"/>
</dbReference>
<gene>
    <name evidence="4" type="ORF">F6B42_00985</name>
</gene>
<comment type="similarity">
    <text evidence="1 3">Belongs to the short-chain dehydrogenases/reductases (SDR) family.</text>
</comment>
<dbReference type="Gene3D" id="3.40.50.720">
    <property type="entry name" value="NAD(P)-binding Rossmann-like Domain"/>
    <property type="match status" value="1"/>
</dbReference>
<evidence type="ECO:0000256" key="2">
    <source>
        <dbReference type="ARBA" id="ARBA00023002"/>
    </source>
</evidence>
<dbReference type="CDD" id="cd05233">
    <property type="entry name" value="SDR_c"/>
    <property type="match status" value="1"/>
</dbReference>
<evidence type="ECO:0000313" key="5">
    <source>
        <dbReference type="Proteomes" id="UP000327039"/>
    </source>
</evidence>
<name>A0A5J5IU59_9MICO</name>
<evidence type="ECO:0000256" key="3">
    <source>
        <dbReference type="RuleBase" id="RU000363"/>
    </source>
</evidence>
<proteinExistence type="inferred from homology"/>
<dbReference type="InterPro" id="IPR036291">
    <property type="entry name" value="NAD(P)-bd_dom_sf"/>
</dbReference>
<dbReference type="PANTHER" id="PTHR43391">
    <property type="entry name" value="RETINOL DEHYDROGENASE-RELATED"/>
    <property type="match status" value="1"/>
</dbReference>
<evidence type="ECO:0000313" key="4">
    <source>
        <dbReference type="EMBL" id="KAA9089109.1"/>
    </source>
</evidence>
<dbReference type="PANTHER" id="PTHR43391:SF26">
    <property type="entry name" value="BLL7251 PROTEIN"/>
    <property type="match status" value="1"/>
</dbReference>
<dbReference type="OrthoDB" id="9775296at2"/>
<dbReference type="Proteomes" id="UP000327039">
    <property type="component" value="Unassembled WGS sequence"/>
</dbReference>
<keyword evidence="5" id="KW-1185">Reference proteome</keyword>
<dbReference type="Pfam" id="PF00106">
    <property type="entry name" value="adh_short"/>
    <property type="match status" value="1"/>
</dbReference>
<dbReference type="PRINTS" id="PR00080">
    <property type="entry name" value="SDRFAMILY"/>
</dbReference>
<organism evidence="4 5">
    <name type="scientific">Microbacterium radiodurans</name>
    <dbReference type="NCBI Taxonomy" id="661398"/>
    <lineage>
        <taxon>Bacteria</taxon>
        <taxon>Bacillati</taxon>
        <taxon>Actinomycetota</taxon>
        <taxon>Actinomycetes</taxon>
        <taxon>Micrococcales</taxon>
        <taxon>Microbacteriaceae</taxon>
        <taxon>Microbacterium</taxon>
    </lineage>
</organism>
<dbReference type="PRINTS" id="PR00081">
    <property type="entry name" value="GDHRDH"/>
</dbReference>
<keyword evidence="2" id="KW-0560">Oxidoreductase</keyword>
<dbReference type="RefSeq" id="WP_150417729.1">
    <property type="nucleotide sequence ID" value="NZ_VYRZ01000001.1"/>
</dbReference>
<dbReference type="SUPFAM" id="SSF51735">
    <property type="entry name" value="NAD(P)-binding Rossmann-fold domains"/>
    <property type="match status" value="1"/>
</dbReference>
<reference evidence="5" key="1">
    <citation type="submission" date="2019-09" db="EMBL/GenBank/DDBJ databases">
        <title>Mumia zhuanghuii sp. nov. isolated from the intestinal contents of plateau pika (Ochotona curzoniae) in the Qinghai-Tibet plateau of China.</title>
        <authorList>
            <person name="Tian Z."/>
        </authorList>
    </citation>
    <scope>NUCLEOTIDE SEQUENCE [LARGE SCALE GENOMIC DNA]</scope>
    <source>
        <strain evidence="5">DSM 25564</strain>
    </source>
</reference>